<reference evidence="2 3" key="1">
    <citation type="journal article" date="2019" name="Sci. Rep.">
        <title>Orb-weaving spider Araneus ventricosus genome elucidates the spidroin gene catalogue.</title>
        <authorList>
            <person name="Kono N."/>
            <person name="Nakamura H."/>
            <person name="Ohtoshi R."/>
            <person name="Moran D.A.P."/>
            <person name="Shinohara A."/>
            <person name="Yoshida Y."/>
            <person name="Fujiwara M."/>
            <person name="Mori M."/>
            <person name="Tomita M."/>
            <person name="Arakawa K."/>
        </authorList>
    </citation>
    <scope>NUCLEOTIDE SEQUENCE [LARGE SCALE GENOMIC DNA]</scope>
</reference>
<dbReference type="InterPro" id="IPR015915">
    <property type="entry name" value="Kelch-typ_b-propeller"/>
</dbReference>
<dbReference type="Proteomes" id="UP000499080">
    <property type="component" value="Unassembled WGS sequence"/>
</dbReference>
<evidence type="ECO:0000313" key="3">
    <source>
        <dbReference type="Proteomes" id="UP000499080"/>
    </source>
</evidence>
<keyword evidence="1" id="KW-0880">Kelch repeat</keyword>
<gene>
    <name evidence="2" type="ORF">AVEN_153535_1</name>
</gene>
<organism evidence="2 3">
    <name type="scientific">Araneus ventricosus</name>
    <name type="common">Orbweaver spider</name>
    <name type="synonym">Epeira ventricosa</name>
    <dbReference type="NCBI Taxonomy" id="182803"/>
    <lineage>
        <taxon>Eukaryota</taxon>
        <taxon>Metazoa</taxon>
        <taxon>Ecdysozoa</taxon>
        <taxon>Arthropoda</taxon>
        <taxon>Chelicerata</taxon>
        <taxon>Arachnida</taxon>
        <taxon>Araneae</taxon>
        <taxon>Araneomorphae</taxon>
        <taxon>Entelegynae</taxon>
        <taxon>Araneoidea</taxon>
        <taxon>Araneidae</taxon>
        <taxon>Araneus</taxon>
    </lineage>
</organism>
<dbReference type="Pfam" id="PF01344">
    <property type="entry name" value="Kelch_1"/>
    <property type="match status" value="1"/>
</dbReference>
<accession>A0A4Y2GAM8</accession>
<sequence length="109" mass="12607">MGSTELHELIFTVGVDNREDVMMCEEYDAENNAWILLPAPSMYRESFVLASYHGQVFLIPNDQDQDHPKTIEVYDPNQNTWSSLPDLPFRYLYAGAAIVDDKIIVYEKF</sequence>
<name>A0A4Y2GAM8_ARAVE</name>
<dbReference type="InterPro" id="IPR006652">
    <property type="entry name" value="Kelch_1"/>
</dbReference>
<dbReference type="SUPFAM" id="SSF117281">
    <property type="entry name" value="Kelch motif"/>
    <property type="match status" value="1"/>
</dbReference>
<dbReference type="InterPro" id="IPR052392">
    <property type="entry name" value="Kelch-BTB_domain-containing"/>
</dbReference>
<dbReference type="OrthoDB" id="6591315at2759"/>
<proteinExistence type="predicted"/>
<dbReference type="Gene3D" id="2.120.10.80">
    <property type="entry name" value="Kelch-type beta propeller"/>
    <property type="match status" value="1"/>
</dbReference>
<comment type="caution">
    <text evidence="2">The sequence shown here is derived from an EMBL/GenBank/DDBJ whole genome shotgun (WGS) entry which is preliminary data.</text>
</comment>
<dbReference type="AlphaFoldDB" id="A0A4Y2GAM8"/>
<dbReference type="PANTHER" id="PTHR46375">
    <property type="entry name" value="KELCH REPEAT AND BTB DOMAIN-CONTAINING PROTEIN 13-RELATED"/>
    <property type="match status" value="1"/>
</dbReference>
<evidence type="ECO:0000256" key="1">
    <source>
        <dbReference type="ARBA" id="ARBA00022441"/>
    </source>
</evidence>
<dbReference type="EMBL" id="BGPR01001237">
    <property type="protein sequence ID" value="GBM49014.1"/>
    <property type="molecule type" value="Genomic_DNA"/>
</dbReference>
<keyword evidence="3" id="KW-1185">Reference proteome</keyword>
<evidence type="ECO:0000313" key="2">
    <source>
        <dbReference type="EMBL" id="GBM49014.1"/>
    </source>
</evidence>
<protein>
    <submittedName>
        <fullName evidence="2">Uncharacterized protein</fullName>
    </submittedName>
</protein>
<dbReference type="PANTHER" id="PTHR46375:SF3">
    <property type="entry name" value="KELCH REPEAT AND BTB DOMAIN-CONTAINING PROTEIN 13"/>
    <property type="match status" value="1"/>
</dbReference>